<dbReference type="GO" id="GO:0033539">
    <property type="term" value="P:fatty acid beta-oxidation using acyl-CoA dehydrogenase"/>
    <property type="evidence" value="ECO:0007669"/>
    <property type="project" value="TreeGrafter"/>
</dbReference>
<evidence type="ECO:0000313" key="9">
    <source>
        <dbReference type="Proteomes" id="UP000278036"/>
    </source>
</evidence>
<dbReference type="Proteomes" id="UP000274097">
    <property type="component" value="Unassembled WGS sequence"/>
</dbReference>
<keyword evidence="8" id="KW-1185">Reference proteome</keyword>
<dbReference type="InterPro" id="IPR013107">
    <property type="entry name" value="Acyl-CoA_DH_C"/>
</dbReference>
<dbReference type="Gene3D" id="1.10.540.10">
    <property type="entry name" value="Acyl-CoA dehydrogenase/oxidase, N-terminal domain"/>
    <property type="match status" value="1"/>
</dbReference>
<dbReference type="EMBL" id="RAQU01000020">
    <property type="protein sequence ID" value="RKK05226.1"/>
    <property type="molecule type" value="Genomic_DNA"/>
</dbReference>
<accession>A0A3A9JN09</accession>
<comment type="similarity">
    <text evidence="2">Belongs to the HpaH/HsaA monooxygenase family.</text>
</comment>
<evidence type="ECO:0008006" key="10">
    <source>
        <dbReference type="Google" id="ProtNLM"/>
    </source>
</evidence>
<feature type="domain" description="Acyl-CoA dehydrogenase C-terminal" evidence="5">
    <location>
        <begin position="290"/>
        <end position="422"/>
    </location>
</feature>
<evidence type="ECO:0000256" key="2">
    <source>
        <dbReference type="ARBA" id="ARBA00049661"/>
    </source>
</evidence>
<name>A0A3A9JN09_9PROT</name>
<dbReference type="InterPro" id="IPR050741">
    <property type="entry name" value="Acyl-CoA_dehydrogenase"/>
</dbReference>
<evidence type="ECO:0000259" key="5">
    <source>
        <dbReference type="Pfam" id="PF08028"/>
    </source>
</evidence>
<dbReference type="SUPFAM" id="SSF47203">
    <property type="entry name" value="Acyl-CoA dehydrogenase C-terminal domain-like"/>
    <property type="match status" value="1"/>
</dbReference>
<proteinExistence type="inferred from homology"/>
<dbReference type="InterPro" id="IPR009100">
    <property type="entry name" value="AcylCoA_DH/oxidase_NM_dom_sf"/>
</dbReference>
<dbReference type="GO" id="GO:0005737">
    <property type="term" value="C:cytoplasm"/>
    <property type="evidence" value="ECO:0007669"/>
    <property type="project" value="TreeGrafter"/>
</dbReference>
<gene>
    <name evidence="6" type="ORF">D6Z83_05160</name>
    <name evidence="7" type="ORF">EBE87_18745</name>
</gene>
<sequence>MVSQGAPLTPARIAARPRNRRMPGGGFPLPAARRRKKHAPGRVAATGRPAMSIARERGLEAQRLIEAARSLSPAITGLRDDIQRERRLPAVLIEQLREHGFFSLFLPRRLGGLELSLTDYLQVVEEMSRVDGTVGWCVTIGGGAPPWLSGFLPEAAAHRIFVAERALVSGNLAPLGRAVPLPGGYRVSGRWAYGSGILHSAWIATGCVVMEDGVLRRALDGTVDTRILFLPTGEAEIIDTWHVGGLRGTGSHDYRMADVFVPASHALAPDQEPVQPGPLYTIPRHTVLGLTIAAVPLGIARAALDAVREITAGKTPRIRPELLRDRPVVHATLGRAEAQLRAARAFLLEACEAAWSTAAGGGTVTLEQRVAVRLALAQAGEVSKSVVQAAYDIGGGTSIYDHCPLQRCFRDVHTASQHAQVQSANFETAGRVLLGIEPGTPVL</sequence>
<evidence type="ECO:0000313" key="8">
    <source>
        <dbReference type="Proteomes" id="UP000274097"/>
    </source>
</evidence>
<reference evidence="6 9" key="1">
    <citation type="submission" date="2018-09" db="EMBL/GenBank/DDBJ databases">
        <title>Roseomonas sp. nov., isolated from feces of Tibetan antelopes in the Qinghai-Tibet plateau, China.</title>
        <authorList>
            <person name="Tian Z."/>
        </authorList>
    </citation>
    <scope>NUCLEOTIDE SEQUENCE [LARGE SCALE GENOMIC DNA]</scope>
    <source>
        <strain evidence="7 8">Z23</strain>
        <strain evidence="6 9">Z24</strain>
    </source>
</reference>
<dbReference type="GO" id="GO:0050660">
    <property type="term" value="F:flavin adenine dinucleotide binding"/>
    <property type="evidence" value="ECO:0007669"/>
    <property type="project" value="InterPro"/>
</dbReference>
<dbReference type="GO" id="GO:0003995">
    <property type="term" value="F:acyl-CoA dehydrogenase activity"/>
    <property type="evidence" value="ECO:0007669"/>
    <property type="project" value="TreeGrafter"/>
</dbReference>
<evidence type="ECO:0000256" key="1">
    <source>
        <dbReference type="ARBA" id="ARBA00023002"/>
    </source>
</evidence>
<dbReference type="AlphaFoldDB" id="A0A3A9JN09"/>
<keyword evidence="1" id="KW-0560">Oxidoreductase</keyword>
<evidence type="ECO:0000256" key="3">
    <source>
        <dbReference type="SAM" id="MobiDB-lite"/>
    </source>
</evidence>
<dbReference type="Gene3D" id="2.40.110.10">
    <property type="entry name" value="Butyryl-CoA Dehydrogenase, subunit A, domain 2"/>
    <property type="match status" value="1"/>
</dbReference>
<dbReference type="Pfam" id="PF02771">
    <property type="entry name" value="Acyl-CoA_dh_N"/>
    <property type="match status" value="1"/>
</dbReference>
<dbReference type="EMBL" id="RFLX01000015">
    <property type="protein sequence ID" value="RMI19904.1"/>
    <property type="molecule type" value="Genomic_DNA"/>
</dbReference>
<dbReference type="InterPro" id="IPR013786">
    <property type="entry name" value="AcylCoA_DH/ox_N"/>
</dbReference>
<dbReference type="InterPro" id="IPR037069">
    <property type="entry name" value="AcylCoA_DH/ox_N_sf"/>
</dbReference>
<dbReference type="Pfam" id="PF08028">
    <property type="entry name" value="Acyl-CoA_dh_2"/>
    <property type="match status" value="1"/>
</dbReference>
<feature type="region of interest" description="Disordered" evidence="3">
    <location>
        <begin position="1"/>
        <end position="41"/>
    </location>
</feature>
<protein>
    <recommendedName>
        <fullName evidence="10">Acyl-CoA dehydrogenase</fullName>
    </recommendedName>
</protein>
<dbReference type="Proteomes" id="UP000278036">
    <property type="component" value="Unassembled WGS sequence"/>
</dbReference>
<dbReference type="InterPro" id="IPR036250">
    <property type="entry name" value="AcylCo_DH-like_C"/>
</dbReference>
<comment type="caution">
    <text evidence="6">The sequence shown here is derived from an EMBL/GenBank/DDBJ whole genome shotgun (WGS) entry which is preliminary data.</text>
</comment>
<dbReference type="PANTHER" id="PTHR48083">
    <property type="entry name" value="MEDIUM-CHAIN SPECIFIC ACYL-COA DEHYDROGENASE, MITOCHONDRIAL-RELATED"/>
    <property type="match status" value="1"/>
</dbReference>
<organism evidence="6 9">
    <name type="scientific">Teichococcus wenyumeiae</name>
    <dbReference type="NCBI Taxonomy" id="2478470"/>
    <lineage>
        <taxon>Bacteria</taxon>
        <taxon>Pseudomonadati</taxon>
        <taxon>Pseudomonadota</taxon>
        <taxon>Alphaproteobacteria</taxon>
        <taxon>Acetobacterales</taxon>
        <taxon>Roseomonadaceae</taxon>
        <taxon>Roseomonas</taxon>
    </lineage>
</organism>
<dbReference type="Gene3D" id="1.20.140.10">
    <property type="entry name" value="Butyryl-CoA Dehydrogenase, subunit A, domain 3"/>
    <property type="match status" value="1"/>
</dbReference>
<evidence type="ECO:0000259" key="4">
    <source>
        <dbReference type="Pfam" id="PF02771"/>
    </source>
</evidence>
<dbReference type="PANTHER" id="PTHR48083:SF5">
    <property type="entry name" value="NRGC PROTEIN"/>
    <property type="match status" value="1"/>
</dbReference>
<dbReference type="InParanoid" id="A0A3A9JN09"/>
<evidence type="ECO:0000313" key="6">
    <source>
        <dbReference type="EMBL" id="RKK05226.1"/>
    </source>
</evidence>
<evidence type="ECO:0000313" key="7">
    <source>
        <dbReference type="EMBL" id="RMI19904.1"/>
    </source>
</evidence>
<dbReference type="PIRSF" id="PIRSF016578">
    <property type="entry name" value="HsaA"/>
    <property type="match status" value="1"/>
</dbReference>
<dbReference type="SUPFAM" id="SSF56645">
    <property type="entry name" value="Acyl-CoA dehydrogenase NM domain-like"/>
    <property type="match status" value="1"/>
</dbReference>
<dbReference type="InterPro" id="IPR046373">
    <property type="entry name" value="Acyl-CoA_Oxase/DH_mid-dom_sf"/>
</dbReference>
<feature type="domain" description="Acyl-CoA dehydrogenase/oxidase N-terminal" evidence="4">
    <location>
        <begin position="78"/>
        <end position="140"/>
    </location>
</feature>